<dbReference type="AlphaFoldDB" id="A0A8H7KDR0"/>
<dbReference type="PANTHER" id="PTHR10272">
    <property type="entry name" value="PLATELET-ACTIVATING FACTOR ACETYLHYDROLASE"/>
    <property type="match status" value="1"/>
</dbReference>
<evidence type="ECO:0000313" key="6">
    <source>
        <dbReference type="EMBL" id="KAF9748830.1"/>
    </source>
</evidence>
<feature type="signal peptide" evidence="5">
    <location>
        <begin position="1"/>
        <end position="19"/>
    </location>
</feature>
<feature type="chain" id="PRO_5034868633" description="1-alkyl-2-acetylglycerophosphocholine esterase" evidence="5">
    <location>
        <begin position="20"/>
        <end position="366"/>
    </location>
</feature>
<keyword evidence="3" id="KW-0442">Lipid degradation</keyword>
<comment type="caution">
    <text evidence="6">The sequence shown here is derived from an EMBL/GenBank/DDBJ whole genome shotgun (WGS) entry which is preliminary data.</text>
</comment>
<gene>
    <name evidence="6" type="ORF">IM811_016625</name>
</gene>
<keyword evidence="5" id="KW-0732">Signal</keyword>
<evidence type="ECO:0000256" key="1">
    <source>
        <dbReference type="ARBA" id="ARBA00013201"/>
    </source>
</evidence>
<organism evidence="6 7">
    <name type="scientific">Bionectria ochroleuca</name>
    <name type="common">Gliocladium roseum</name>
    <dbReference type="NCBI Taxonomy" id="29856"/>
    <lineage>
        <taxon>Eukaryota</taxon>
        <taxon>Fungi</taxon>
        <taxon>Dikarya</taxon>
        <taxon>Ascomycota</taxon>
        <taxon>Pezizomycotina</taxon>
        <taxon>Sordariomycetes</taxon>
        <taxon>Hypocreomycetidae</taxon>
        <taxon>Hypocreales</taxon>
        <taxon>Bionectriaceae</taxon>
        <taxon>Clonostachys</taxon>
    </lineage>
</organism>
<accession>A0A8H7KDR0</accession>
<protein>
    <recommendedName>
        <fullName evidence="1">1-alkyl-2-acetylglycerophosphocholine esterase</fullName>
        <ecNumber evidence="1">3.1.1.47</ecNumber>
    </recommendedName>
</protein>
<evidence type="ECO:0000256" key="5">
    <source>
        <dbReference type="SAM" id="SignalP"/>
    </source>
</evidence>
<dbReference type="EC" id="3.1.1.47" evidence="1"/>
<dbReference type="GO" id="GO:0003847">
    <property type="term" value="F:1-alkyl-2-acetylglycerophosphocholine esterase activity"/>
    <property type="evidence" value="ECO:0007669"/>
    <property type="project" value="UniProtKB-EC"/>
</dbReference>
<evidence type="ECO:0000313" key="7">
    <source>
        <dbReference type="Proteomes" id="UP000616885"/>
    </source>
</evidence>
<dbReference type="Proteomes" id="UP000616885">
    <property type="component" value="Unassembled WGS sequence"/>
</dbReference>
<evidence type="ECO:0000256" key="3">
    <source>
        <dbReference type="ARBA" id="ARBA00022963"/>
    </source>
</evidence>
<dbReference type="GO" id="GO:0016042">
    <property type="term" value="P:lipid catabolic process"/>
    <property type="evidence" value="ECO:0007669"/>
    <property type="project" value="UniProtKB-KW"/>
</dbReference>
<reference evidence="6" key="1">
    <citation type="submission" date="2020-10" db="EMBL/GenBank/DDBJ databases">
        <title>High-Quality Genome Resource of Clonostachys rosea strain S41 by Oxford Nanopore Long-Read Sequencing.</title>
        <authorList>
            <person name="Wang H."/>
        </authorList>
    </citation>
    <scope>NUCLEOTIDE SEQUENCE</scope>
    <source>
        <strain evidence="6">S41</strain>
    </source>
</reference>
<evidence type="ECO:0000256" key="2">
    <source>
        <dbReference type="ARBA" id="ARBA00022801"/>
    </source>
</evidence>
<dbReference type="Pfam" id="PF03403">
    <property type="entry name" value="PAF-AH_p_II"/>
    <property type="match status" value="1"/>
</dbReference>
<sequence>MRFDTVYVVLLAASAAAQLFPPPGGPFHVAWENSELVDNSRVDPFNATHPRRLMISRFTPVPRSSCEKLCRVPYMTPEMAGLEEEIYKAAFPDLEWLNGIFRNLEVQVCCKQDRTFGKKFPTILFGPGHNTTRTLYTGTAQQIASMGYEIVVIDHPYETDIVQFPNGDIIFGGRVGSNPDDKEDIVLGLDIRAKDVAFILDILKLNRTVYMGHSYGGASAAHTLPNEQRLVSGVNLDGAMWSDVQYTGVDRPFFCFGSIGHNSSSVEEPTWRNFFYAMDTIHTSVWKRELTINGSVHGSYYDFPIIGDVTGFREGAEAFFGEATGEVVMKVLREYLSDFIQFTLLGGEEGLLSGPDDDFPEVIFLR</sequence>
<dbReference type="Gene3D" id="3.40.50.1820">
    <property type="entry name" value="alpha/beta hydrolase"/>
    <property type="match status" value="1"/>
</dbReference>
<dbReference type="EMBL" id="JADCTT010000008">
    <property type="protein sequence ID" value="KAF9748830.1"/>
    <property type="molecule type" value="Genomic_DNA"/>
</dbReference>
<dbReference type="SUPFAM" id="SSF53474">
    <property type="entry name" value="alpha/beta-Hydrolases"/>
    <property type="match status" value="1"/>
</dbReference>
<keyword evidence="4" id="KW-0443">Lipid metabolism</keyword>
<evidence type="ECO:0000256" key="4">
    <source>
        <dbReference type="ARBA" id="ARBA00023098"/>
    </source>
</evidence>
<dbReference type="InterPro" id="IPR029058">
    <property type="entry name" value="AB_hydrolase_fold"/>
</dbReference>
<proteinExistence type="predicted"/>
<keyword evidence="2" id="KW-0378">Hydrolase</keyword>
<name>A0A8H7KDR0_BIOOC</name>
<dbReference type="PANTHER" id="PTHR10272:SF14">
    <property type="entry name" value="PAF ACETYLHYDROLASE FAMILY PROTEIN"/>
    <property type="match status" value="1"/>
</dbReference>